<keyword evidence="7" id="KW-1005">Bacterial flagellum biogenesis</keyword>
<keyword evidence="13" id="KW-1185">Reference proteome</keyword>
<evidence type="ECO:0000256" key="1">
    <source>
        <dbReference type="ARBA" id="ARBA00004413"/>
    </source>
</evidence>
<dbReference type="Pfam" id="PF02050">
    <property type="entry name" value="FliJ"/>
    <property type="match status" value="1"/>
</dbReference>
<evidence type="ECO:0000256" key="6">
    <source>
        <dbReference type="ARBA" id="ARBA00022500"/>
    </source>
</evidence>
<dbReference type="GO" id="GO:0044781">
    <property type="term" value="P:bacterial-type flagellum organization"/>
    <property type="evidence" value="ECO:0007669"/>
    <property type="project" value="UniProtKB-KW"/>
</dbReference>
<keyword evidence="9" id="KW-0472">Membrane</keyword>
<evidence type="ECO:0000256" key="11">
    <source>
        <dbReference type="SAM" id="Coils"/>
    </source>
</evidence>
<dbReference type="GO" id="GO:0015031">
    <property type="term" value="P:protein transport"/>
    <property type="evidence" value="ECO:0007669"/>
    <property type="project" value="UniProtKB-KW"/>
</dbReference>
<dbReference type="RefSeq" id="WP_188693321.1">
    <property type="nucleotide sequence ID" value="NZ_BMIR01000008.1"/>
</dbReference>
<name>A0A8J2VP37_9BACL</name>
<keyword evidence="12" id="KW-0969">Cilium</keyword>
<dbReference type="GO" id="GO:0006935">
    <property type="term" value="P:chemotaxis"/>
    <property type="evidence" value="ECO:0007669"/>
    <property type="project" value="UniProtKB-KW"/>
</dbReference>
<reference evidence="12" key="2">
    <citation type="submission" date="2020-09" db="EMBL/GenBank/DDBJ databases">
        <authorList>
            <person name="Sun Q."/>
            <person name="Zhou Y."/>
        </authorList>
    </citation>
    <scope>NUCLEOTIDE SEQUENCE</scope>
    <source>
        <strain evidence="12">CGMCC 1.15371</strain>
    </source>
</reference>
<dbReference type="Gene3D" id="1.10.287.1700">
    <property type="match status" value="1"/>
</dbReference>
<keyword evidence="10" id="KW-1006">Bacterial flagellum protein export</keyword>
<gene>
    <name evidence="12" type="primary">fliJ</name>
    <name evidence="12" type="ORF">GCM10011391_21170</name>
</gene>
<organism evidence="12 13">
    <name type="scientific">Pullulanibacillus camelliae</name>
    <dbReference type="NCBI Taxonomy" id="1707096"/>
    <lineage>
        <taxon>Bacteria</taxon>
        <taxon>Bacillati</taxon>
        <taxon>Bacillota</taxon>
        <taxon>Bacilli</taxon>
        <taxon>Bacillales</taxon>
        <taxon>Sporolactobacillaceae</taxon>
        <taxon>Pullulanibacillus</taxon>
    </lineage>
</organism>
<evidence type="ECO:0000256" key="3">
    <source>
        <dbReference type="ARBA" id="ARBA00020392"/>
    </source>
</evidence>
<evidence type="ECO:0000313" key="13">
    <source>
        <dbReference type="Proteomes" id="UP000628775"/>
    </source>
</evidence>
<keyword evidence="12" id="KW-0282">Flagellum</keyword>
<dbReference type="EMBL" id="BMIR01000008">
    <property type="protein sequence ID" value="GGE42138.1"/>
    <property type="molecule type" value="Genomic_DNA"/>
</dbReference>
<sequence length="145" mass="17921">MAFQFRFDRMMQINESEKKLLEQQYNEIYQQLERQGKRLIALMERKENVQNQFENQKRVKMTIADVMSQTQLLSSISEHLKEEQSRYNQIRTRVEHFHQKLLDKSIEIKKFEKLKDVQRQQYDRIERQKENQLMDEKAAINYLRH</sequence>
<comment type="similarity">
    <text evidence="2">Belongs to the FliJ family.</text>
</comment>
<dbReference type="InterPro" id="IPR012823">
    <property type="entry name" value="Flagell_FliJ"/>
</dbReference>
<reference evidence="12" key="1">
    <citation type="journal article" date="2014" name="Int. J. Syst. Evol. Microbiol.">
        <title>Complete genome sequence of Corynebacterium casei LMG S-19264T (=DSM 44701T), isolated from a smear-ripened cheese.</title>
        <authorList>
            <consortium name="US DOE Joint Genome Institute (JGI-PGF)"/>
            <person name="Walter F."/>
            <person name="Albersmeier A."/>
            <person name="Kalinowski J."/>
            <person name="Ruckert C."/>
        </authorList>
    </citation>
    <scope>NUCLEOTIDE SEQUENCE</scope>
    <source>
        <strain evidence="12">CGMCC 1.15371</strain>
    </source>
</reference>
<dbReference type="AlphaFoldDB" id="A0A8J2VP37"/>
<evidence type="ECO:0000256" key="7">
    <source>
        <dbReference type="ARBA" id="ARBA00022795"/>
    </source>
</evidence>
<evidence type="ECO:0000313" key="12">
    <source>
        <dbReference type="EMBL" id="GGE42138.1"/>
    </source>
</evidence>
<dbReference type="GO" id="GO:0005886">
    <property type="term" value="C:plasma membrane"/>
    <property type="evidence" value="ECO:0007669"/>
    <property type="project" value="UniProtKB-SubCell"/>
</dbReference>
<comment type="caution">
    <text evidence="12">The sequence shown here is derived from an EMBL/GenBank/DDBJ whole genome shotgun (WGS) entry which is preliminary data.</text>
</comment>
<comment type="subcellular location">
    <subcellularLocation>
        <location evidence="1">Cell membrane</location>
        <topology evidence="1">Peripheral membrane protein</topology>
        <orientation evidence="1">Cytoplasmic side</orientation>
    </subcellularLocation>
</comment>
<evidence type="ECO:0000256" key="4">
    <source>
        <dbReference type="ARBA" id="ARBA00022448"/>
    </source>
</evidence>
<dbReference type="GO" id="GO:0009288">
    <property type="term" value="C:bacterial-type flagellum"/>
    <property type="evidence" value="ECO:0007669"/>
    <property type="project" value="InterPro"/>
</dbReference>
<evidence type="ECO:0000256" key="10">
    <source>
        <dbReference type="ARBA" id="ARBA00023225"/>
    </source>
</evidence>
<dbReference type="InterPro" id="IPR053716">
    <property type="entry name" value="Flag_assembly_chemotaxis_eff"/>
</dbReference>
<evidence type="ECO:0000256" key="5">
    <source>
        <dbReference type="ARBA" id="ARBA00022475"/>
    </source>
</evidence>
<accession>A0A8J2VP37</accession>
<dbReference type="GO" id="GO:0071973">
    <property type="term" value="P:bacterial-type flagellum-dependent cell motility"/>
    <property type="evidence" value="ECO:0007669"/>
    <property type="project" value="InterPro"/>
</dbReference>
<dbReference type="Proteomes" id="UP000628775">
    <property type="component" value="Unassembled WGS sequence"/>
</dbReference>
<keyword evidence="8" id="KW-0653">Protein transport</keyword>
<keyword evidence="5" id="KW-1003">Cell membrane</keyword>
<evidence type="ECO:0000256" key="2">
    <source>
        <dbReference type="ARBA" id="ARBA00010004"/>
    </source>
</evidence>
<keyword evidence="11" id="KW-0175">Coiled coil</keyword>
<keyword evidence="6" id="KW-0145">Chemotaxis</keyword>
<keyword evidence="12" id="KW-0966">Cell projection</keyword>
<proteinExistence type="inferred from homology"/>
<evidence type="ECO:0000256" key="9">
    <source>
        <dbReference type="ARBA" id="ARBA00023136"/>
    </source>
</evidence>
<protein>
    <recommendedName>
        <fullName evidence="3">Flagellar FliJ protein</fullName>
    </recommendedName>
</protein>
<feature type="coiled-coil region" evidence="11">
    <location>
        <begin position="11"/>
        <end position="59"/>
    </location>
</feature>
<keyword evidence="4" id="KW-0813">Transport</keyword>
<evidence type="ECO:0000256" key="8">
    <source>
        <dbReference type="ARBA" id="ARBA00022927"/>
    </source>
</evidence>